<gene>
    <name evidence="3" type="ORF">ACFQ4H_27880</name>
</gene>
<evidence type="ECO:0000256" key="1">
    <source>
        <dbReference type="SAM" id="MobiDB-lite"/>
    </source>
</evidence>
<evidence type="ECO:0000313" key="4">
    <source>
        <dbReference type="Proteomes" id="UP001597260"/>
    </source>
</evidence>
<proteinExistence type="predicted"/>
<dbReference type="EMBL" id="JBHTMP010000062">
    <property type="protein sequence ID" value="MFD1324911.1"/>
    <property type="molecule type" value="Genomic_DNA"/>
</dbReference>
<organism evidence="3 4">
    <name type="scientific">Micromonospora sonneratiae</name>
    <dbReference type="NCBI Taxonomy" id="1184706"/>
    <lineage>
        <taxon>Bacteria</taxon>
        <taxon>Bacillati</taxon>
        <taxon>Actinomycetota</taxon>
        <taxon>Actinomycetes</taxon>
        <taxon>Micromonosporales</taxon>
        <taxon>Micromonosporaceae</taxon>
        <taxon>Micromonospora</taxon>
    </lineage>
</organism>
<dbReference type="Pfam" id="PF10821">
    <property type="entry name" value="DUF2567"/>
    <property type="match status" value="1"/>
</dbReference>
<keyword evidence="4" id="KW-1185">Reference proteome</keyword>
<evidence type="ECO:0000313" key="3">
    <source>
        <dbReference type="EMBL" id="MFD1324911.1"/>
    </source>
</evidence>
<keyword evidence="2" id="KW-0472">Membrane</keyword>
<feature type="transmembrane region" description="Helical" evidence="2">
    <location>
        <begin position="105"/>
        <end position="125"/>
    </location>
</feature>
<feature type="compositionally biased region" description="Pro residues" evidence="1">
    <location>
        <begin position="210"/>
        <end position="220"/>
    </location>
</feature>
<evidence type="ECO:0000256" key="2">
    <source>
        <dbReference type="SAM" id="Phobius"/>
    </source>
</evidence>
<dbReference type="RefSeq" id="WP_377576331.1">
    <property type="nucleotide sequence ID" value="NZ_JBHTMP010000062.1"/>
</dbReference>
<reference evidence="4" key="1">
    <citation type="journal article" date="2019" name="Int. J. Syst. Evol. Microbiol.">
        <title>The Global Catalogue of Microorganisms (GCM) 10K type strain sequencing project: providing services to taxonomists for standard genome sequencing and annotation.</title>
        <authorList>
            <consortium name="The Broad Institute Genomics Platform"/>
            <consortium name="The Broad Institute Genome Sequencing Center for Infectious Disease"/>
            <person name="Wu L."/>
            <person name="Ma J."/>
        </authorList>
    </citation>
    <scope>NUCLEOTIDE SEQUENCE [LARGE SCALE GENOMIC DNA]</scope>
    <source>
        <strain evidence="4">JCM 31037</strain>
    </source>
</reference>
<keyword evidence="2" id="KW-0812">Transmembrane</keyword>
<dbReference type="InterPro" id="IPR021213">
    <property type="entry name" value="DUF2567"/>
</dbReference>
<protein>
    <submittedName>
        <fullName evidence="3">DUF2567 domain-containing protein</fullName>
    </submittedName>
</protein>
<feature type="transmembrane region" description="Helical" evidence="2">
    <location>
        <begin position="24"/>
        <end position="47"/>
    </location>
</feature>
<name>A0ABW3YNG7_9ACTN</name>
<comment type="caution">
    <text evidence="3">The sequence shown here is derived from an EMBL/GenBank/DDBJ whole genome shotgun (WGS) entry which is preliminary data.</text>
</comment>
<keyword evidence="2" id="KW-1133">Transmembrane helix</keyword>
<accession>A0ABW3YNG7</accession>
<feature type="transmembrane region" description="Helical" evidence="2">
    <location>
        <begin position="77"/>
        <end position="98"/>
    </location>
</feature>
<feature type="non-terminal residue" evidence="3">
    <location>
        <position position="1"/>
    </location>
</feature>
<dbReference type="Proteomes" id="UP001597260">
    <property type="component" value="Unassembled WGS sequence"/>
</dbReference>
<sequence length="230" mass="24002">PVGPYQGGLPSAPPPGPPRRPGRAILVGAGAVLTLILLGLPLGLLWASVAPSIPVRKTEEGAVLTNPQPEEFIAADGWFSVLGLGFGVLAAIALWLLLRRYRGPSSLLVLALGGVGAAIVAWQVGRRIGLAEYQRLLETAPVDKLFNKPPDLRAGAVEWLYGWIPTVQGDLLLPAFGAVVTYTLLAGWSRWPGLRPEPEPPAVSWGWSAPPAPAAAPAPPESGAAEPPRG</sequence>
<feature type="compositionally biased region" description="Low complexity" evidence="1">
    <location>
        <begin position="221"/>
        <end position="230"/>
    </location>
</feature>
<feature type="region of interest" description="Disordered" evidence="1">
    <location>
        <begin position="198"/>
        <end position="230"/>
    </location>
</feature>